<proteinExistence type="predicted"/>
<evidence type="ECO:0000256" key="2">
    <source>
        <dbReference type="ARBA" id="ARBA00022729"/>
    </source>
</evidence>
<evidence type="ECO:0000256" key="4">
    <source>
        <dbReference type="ARBA" id="ARBA00022764"/>
    </source>
</evidence>
<dbReference type="RefSeq" id="WP_074729151.1">
    <property type="nucleotide sequence ID" value="NZ_FNQS01000011.1"/>
</dbReference>
<dbReference type="AlphaFoldDB" id="A0A1H4F455"/>
<comment type="subcellular location">
    <subcellularLocation>
        <location evidence="1">Periplasm</location>
    </subcellularLocation>
</comment>
<keyword evidence="4" id="KW-0574">Periplasm</keyword>
<dbReference type="PANTHER" id="PTHR34606:SF11">
    <property type="entry name" value="OSMOTICALLY-INDUCIBLE PROTEIN Y"/>
    <property type="match status" value="1"/>
</dbReference>
<dbReference type="InterPro" id="IPR007055">
    <property type="entry name" value="BON_dom"/>
</dbReference>
<dbReference type="EMBL" id="FNQS01000011">
    <property type="protein sequence ID" value="SEA91252.1"/>
    <property type="molecule type" value="Genomic_DNA"/>
</dbReference>
<dbReference type="PROSITE" id="PS50914">
    <property type="entry name" value="BON"/>
    <property type="match status" value="2"/>
</dbReference>
<protein>
    <recommendedName>
        <fullName evidence="5">Osmotically-inducible protein Y</fullName>
    </recommendedName>
</protein>
<evidence type="ECO:0000313" key="9">
    <source>
        <dbReference type="Proteomes" id="UP000187280"/>
    </source>
</evidence>
<dbReference type="STRING" id="71657.SAMN02982996_02886"/>
<name>A0A1H4F455_9GAMM</name>
<evidence type="ECO:0000259" key="7">
    <source>
        <dbReference type="PROSITE" id="PS50914"/>
    </source>
</evidence>
<dbReference type="InterPro" id="IPR014004">
    <property type="entry name" value="Transpt-assoc_nodulatn_dom_bac"/>
</dbReference>
<dbReference type="SMART" id="SM00749">
    <property type="entry name" value="BON"/>
    <property type="match status" value="2"/>
</dbReference>
<dbReference type="NCBIfam" id="NF007858">
    <property type="entry name" value="PRK10568.1"/>
    <property type="match status" value="1"/>
</dbReference>
<keyword evidence="2 6" id="KW-0732">Signal</keyword>
<reference evidence="8 9" key="1">
    <citation type="submission" date="2016-10" db="EMBL/GenBank/DDBJ databases">
        <authorList>
            <person name="de Groot N.N."/>
        </authorList>
    </citation>
    <scope>NUCLEOTIDE SEQUENCE [LARGE SCALE GENOMIC DNA]</scope>
    <source>
        <strain evidence="8 9">ATCC 29281</strain>
    </source>
</reference>
<accession>A0A1H4F455</accession>
<keyword evidence="9" id="KW-1185">Reference proteome</keyword>
<feature type="domain" description="BON" evidence="7">
    <location>
        <begin position="57"/>
        <end position="125"/>
    </location>
</feature>
<keyword evidence="3" id="KW-0677">Repeat</keyword>
<feature type="signal peptide" evidence="6">
    <location>
        <begin position="1"/>
        <end position="26"/>
    </location>
</feature>
<dbReference type="InterPro" id="IPR051686">
    <property type="entry name" value="Lipoprotein_DolP"/>
</dbReference>
<dbReference type="PANTHER" id="PTHR34606">
    <property type="entry name" value="BON DOMAIN-CONTAINING PROTEIN"/>
    <property type="match status" value="1"/>
</dbReference>
<dbReference type="Proteomes" id="UP000187280">
    <property type="component" value="Unassembled WGS sequence"/>
</dbReference>
<organism evidence="8 9">
    <name type="scientific">Lonsdalea quercina</name>
    <dbReference type="NCBI Taxonomy" id="71657"/>
    <lineage>
        <taxon>Bacteria</taxon>
        <taxon>Pseudomonadati</taxon>
        <taxon>Pseudomonadota</taxon>
        <taxon>Gammaproteobacteria</taxon>
        <taxon>Enterobacterales</taxon>
        <taxon>Pectobacteriaceae</taxon>
        <taxon>Lonsdalea</taxon>
    </lineage>
</organism>
<evidence type="ECO:0000256" key="3">
    <source>
        <dbReference type="ARBA" id="ARBA00022737"/>
    </source>
</evidence>
<evidence type="ECO:0000313" key="8">
    <source>
        <dbReference type="EMBL" id="SEA91252.1"/>
    </source>
</evidence>
<sequence>MKKTKIAQSVMAVVLGTMLLGGQAMAQETFSQKVKNVADTTGQKVDSSMTSAGNYLDDSTITAKVKSALLEDKTIDSGDISVATSKGIVTLSGFVASQDLSAHAVSIASKTEGVKSVSDKLQVKDEKGSQTVGAYAGDTVTTSKVKAKLLADSVVPSRHIKVETHDGIVQLTGQVSTAAQSAQAESLAKAVEGVKSVKNDLTVKS</sequence>
<evidence type="ECO:0000256" key="5">
    <source>
        <dbReference type="ARBA" id="ARBA00070588"/>
    </source>
</evidence>
<dbReference type="FunFam" id="3.30.1340.30:FF:000001">
    <property type="entry name" value="Molecular chaperone OsmY"/>
    <property type="match status" value="2"/>
</dbReference>
<evidence type="ECO:0000256" key="1">
    <source>
        <dbReference type="ARBA" id="ARBA00004418"/>
    </source>
</evidence>
<feature type="domain" description="BON" evidence="7">
    <location>
        <begin position="137"/>
        <end position="205"/>
    </location>
</feature>
<dbReference type="Gene3D" id="3.30.1340.30">
    <property type="match status" value="2"/>
</dbReference>
<dbReference type="GO" id="GO:0042597">
    <property type="term" value="C:periplasmic space"/>
    <property type="evidence" value="ECO:0007669"/>
    <property type="project" value="UniProtKB-SubCell"/>
</dbReference>
<gene>
    <name evidence="8" type="ORF">SAMN02982996_02886</name>
</gene>
<feature type="chain" id="PRO_5010551580" description="Osmotically-inducible protein Y" evidence="6">
    <location>
        <begin position="27"/>
        <end position="205"/>
    </location>
</feature>
<dbReference type="GeneID" id="97765728"/>
<dbReference type="Pfam" id="PF04972">
    <property type="entry name" value="BON"/>
    <property type="match status" value="2"/>
</dbReference>
<dbReference type="eggNOG" id="COG2823">
    <property type="taxonomic scope" value="Bacteria"/>
</dbReference>
<evidence type="ECO:0000256" key="6">
    <source>
        <dbReference type="SAM" id="SignalP"/>
    </source>
</evidence>